<comment type="similarity">
    <text evidence="1">Belongs to the dpy-30 family.</text>
</comment>
<evidence type="ECO:0000256" key="2">
    <source>
        <dbReference type="SAM" id="MobiDB-lite"/>
    </source>
</evidence>
<dbReference type="AlphaFoldDB" id="A0A6S7FLK9"/>
<comment type="caution">
    <text evidence="3">The sequence shown here is derived from an EMBL/GenBank/DDBJ whole genome shotgun (WGS) entry which is preliminary data.</text>
</comment>
<name>A0A6S7FLK9_PARCT</name>
<protein>
    <submittedName>
        <fullName evidence="3">DPY30 domain-containing 1-like isoform X2</fullName>
    </submittedName>
</protein>
<dbReference type="InterPro" id="IPR037856">
    <property type="entry name" value="Sdc1/DPY30"/>
</dbReference>
<reference evidence="3" key="1">
    <citation type="submission" date="2020-04" db="EMBL/GenBank/DDBJ databases">
        <authorList>
            <person name="Alioto T."/>
            <person name="Alioto T."/>
            <person name="Gomez Garrido J."/>
        </authorList>
    </citation>
    <scope>NUCLEOTIDE SEQUENCE</scope>
    <source>
        <strain evidence="3">A484AB</strain>
    </source>
</reference>
<sequence>MLRKADGILRCIHDNNTTTNFTLQKNTLVLLKHKYGNFCWVFAPMDSEYLKRHVGKALSEGLAEVCLKRPVDPVEYLACWLRKYVENEAYNAKQKEEAIQLEKEREVAEKEALYRARMREEAESLARQEAYARAAAEPVMIDNTPRPMPPELNQTLETVAEQGEEDEPAAEANRGQKDATNADPETTESQAETGESQAEQPPPQEGSLTQILEEASEPVADGTDERPDGTDERPDGTDEVPDGNDEVADGNDQDTAEDQS</sequence>
<accession>A0A6S7FLK9</accession>
<organism evidence="3 4">
    <name type="scientific">Paramuricea clavata</name>
    <name type="common">Red gorgonian</name>
    <name type="synonym">Violescent sea-whip</name>
    <dbReference type="NCBI Taxonomy" id="317549"/>
    <lineage>
        <taxon>Eukaryota</taxon>
        <taxon>Metazoa</taxon>
        <taxon>Cnidaria</taxon>
        <taxon>Anthozoa</taxon>
        <taxon>Octocorallia</taxon>
        <taxon>Malacalcyonacea</taxon>
        <taxon>Plexauridae</taxon>
        <taxon>Paramuricea</taxon>
    </lineage>
</organism>
<dbReference type="GO" id="GO:0048188">
    <property type="term" value="C:Set1C/COMPASS complex"/>
    <property type="evidence" value="ECO:0007669"/>
    <property type="project" value="InterPro"/>
</dbReference>
<dbReference type="Gene3D" id="1.20.890.10">
    <property type="entry name" value="cAMP-dependent protein kinase regulatory subunit, dimerization-anchoring domain"/>
    <property type="match status" value="1"/>
</dbReference>
<dbReference type="Proteomes" id="UP001152795">
    <property type="component" value="Unassembled WGS sequence"/>
</dbReference>
<evidence type="ECO:0000313" key="3">
    <source>
        <dbReference type="EMBL" id="CAB3978062.1"/>
    </source>
</evidence>
<evidence type="ECO:0000256" key="1">
    <source>
        <dbReference type="ARBA" id="ARBA00010849"/>
    </source>
</evidence>
<feature type="compositionally biased region" description="Polar residues" evidence="2">
    <location>
        <begin position="183"/>
        <end position="199"/>
    </location>
</feature>
<dbReference type="PANTHER" id="PTHR23356">
    <property type="entry name" value="DPY30-RELATED"/>
    <property type="match status" value="1"/>
</dbReference>
<dbReference type="CDD" id="cd22966">
    <property type="entry name" value="DD_DYDC-like"/>
    <property type="match status" value="1"/>
</dbReference>
<evidence type="ECO:0000313" key="4">
    <source>
        <dbReference type="Proteomes" id="UP001152795"/>
    </source>
</evidence>
<dbReference type="InterPro" id="IPR007858">
    <property type="entry name" value="Dpy-30_motif"/>
</dbReference>
<keyword evidence="4" id="KW-1185">Reference proteome</keyword>
<feature type="compositionally biased region" description="Basic and acidic residues" evidence="2">
    <location>
        <begin position="223"/>
        <end position="236"/>
    </location>
</feature>
<proteinExistence type="inferred from homology"/>
<dbReference type="InterPro" id="IPR049630">
    <property type="entry name" value="DYDC-like_DD"/>
</dbReference>
<gene>
    <name evidence="3" type="ORF">PACLA_8A041492</name>
</gene>
<dbReference type="Pfam" id="PF05186">
    <property type="entry name" value="Dpy-30"/>
    <property type="match status" value="1"/>
</dbReference>
<dbReference type="PANTHER" id="PTHR23356:SF16">
    <property type="entry name" value="DPY30 DOMAIN CONTAINING 2"/>
    <property type="match status" value="1"/>
</dbReference>
<feature type="region of interest" description="Disordered" evidence="2">
    <location>
        <begin position="159"/>
        <end position="260"/>
    </location>
</feature>
<dbReference type="OrthoDB" id="432281at2759"/>
<dbReference type="EMBL" id="CACRXK020000087">
    <property type="protein sequence ID" value="CAB3978062.1"/>
    <property type="molecule type" value="Genomic_DNA"/>
</dbReference>
<feature type="compositionally biased region" description="Acidic residues" evidence="2">
    <location>
        <begin position="237"/>
        <end position="260"/>
    </location>
</feature>